<name>A0A371P2K9_9ACTN</name>
<dbReference type="AlphaFoldDB" id="A0A371P2K9"/>
<sequence>MVVVAALLAACSPEQVGTLALTQRDGSPVVAVMRCDDTALERVAISHAGPLRSDGPRQSVVDARWSTDQEDDDIIVLDTSRPGREWDVHKRVGDLDDDETYSVSAGGDTDHSMGSVGFTTAELAMLPEGRWLTADSEPEASTGVRPTVTNLKALRSHFCGAG</sequence>
<keyword evidence="2" id="KW-1185">Reference proteome</keyword>
<evidence type="ECO:0000313" key="2">
    <source>
        <dbReference type="Proteomes" id="UP000265581"/>
    </source>
</evidence>
<dbReference type="EMBL" id="QUBR01000002">
    <property type="protein sequence ID" value="REK69838.1"/>
    <property type="molecule type" value="Genomic_DNA"/>
</dbReference>
<dbReference type="Proteomes" id="UP000265581">
    <property type="component" value="Unassembled WGS sequence"/>
</dbReference>
<evidence type="ECO:0000313" key="1">
    <source>
        <dbReference type="EMBL" id="REK69838.1"/>
    </source>
</evidence>
<organism evidence="1 2">
    <name type="scientific">Aeromicrobium endophyticum</name>
    <dbReference type="NCBI Taxonomy" id="2292704"/>
    <lineage>
        <taxon>Bacteria</taxon>
        <taxon>Bacillati</taxon>
        <taxon>Actinomycetota</taxon>
        <taxon>Actinomycetes</taxon>
        <taxon>Propionibacteriales</taxon>
        <taxon>Nocardioidaceae</taxon>
        <taxon>Aeromicrobium</taxon>
    </lineage>
</organism>
<proteinExistence type="predicted"/>
<gene>
    <name evidence="1" type="ORF">DX116_11635</name>
</gene>
<reference evidence="1 2" key="1">
    <citation type="submission" date="2018-08" db="EMBL/GenBank/DDBJ databases">
        <title>Aeromicrobium sp. M2KJ-4, whole genome shotgun sequence.</title>
        <authorList>
            <person name="Tuo L."/>
        </authorList>
    </citation>
    <scope>NUCLEOTIDE SEQUENCE [LARGE SCALE GENOMIC DNA]</scope>
    <source>
        <strain evidence="1 2">M2KJ-4</strain>
    </source>
</reference>
<protein>
    <submittedName>
        <fullName evidence="1">Uncharacterized protein</fullName>
    </submittedName>
</protein>
<comment type="caution">
    <text evidence="1">The sequence shown here is derived from an EMBL/GenBank/DDBJ whole genome shotgun (WGS) entry which is preliminary data.</text>
</comment>
<accession>A0A371P2K9</accession>